<evidence type="ECO:0000256" key="4">
    <source>
        <dbReference type="ARBA" id="ARBA00016436"/>
    </source>
</evidence>
<keyword evidence="9 13" id="KW-0418">Kinase</keyword>
<evidence type="ECO:0000256" key="1">
    <source>
        <dbReference type="ARBA" id="ARBA00002274"/>
    </source>
</evidence>
<dbReference type="GO" id="GO:0009245">
    <property type="term" value="P:lipid A biosynthetic process"/>
    <property type="evidence" value="ECO:0007669"/>
    <property type="project" value="UniProtKB-UniRule"/>
</dbReference>
<dbReference type="Pfam" id="PF02606">
    <property type="entry name" value="LpxK"/>
    <property type="match status" value="1"/>
</dbReference>
<dbReference type="GO" id="GO:0009244">
    <property type="term" value="P:lipopolysaccharide core region biosynthetic process"/>
    <property type="evidence" value="ECO:0007669"/>
    <property type="project" value="TreeGrafter"/>
</dbReference>
<dbReference type="UniPathway" id="UPA00359">
    <property type="reaction ID" value="UER00482"/>
</dbReference>
<evidence type="ECO:0000256" key="2">
    <source>
        <dbReference type="ARBA" id="ARBA00004870"/>
    </source>
</evidence>
<feature type="binding site" evidence="13">
    <location>
        <begin position="47"/>
        <end position="54"/>
    </location>
    <ligand>
        <name>ATP</name>
        <dbReference type="ChEBI" id="CHEBI:30616"/>
    </ligand>
</feature>
<dbReference type="GO" id="GO:0005886">
    <property type="term" value="C:plasma membrane"/>
    <property type="evidence" value="ECO:0007669"/>
    <property type="project" value="TreeGrafter"/>
</dbReference>
<dbReference type="PATRIC" id="fig|1313304.3.peg.1787"/>
<dbReference type="GO" id="GO:0009029">
    <property type="term" value="F:lipid-A 4'-kinase activity"/>
    <property type="evidence" value="ECO:0007669"/>
    <property type="project" value="UniProtKB-UniRule"/>
</dbReference>
<proteinExistence type="inferred from homology"/>
<evidence type="ECO:0000256" key="3">
    <source>
        <dbReference type="ARBA" id="ARBA00012071"/>
    </source>
</evidence>
<comment type="catalytic activity">
    <reaction evidence="13">
        <text>a lipid A disaccharide + ATP = a lipid IVA + ADP + H(+)</text>
        <dbReference type="Rhea" id="RHEA:67840"/>
        <dbReference type="ChEBI" id="CHEBI:15378"/>
        <dbReference type="ChEBI" id="CHEBI:30616"/>
        <dbReference type="ChEBI" id="CHEBI:176343"/>
        <dbReference type="ChEBI" id="CHEBI:176425"/>
        <dbReference type="ChEBI" id="CHEBI:456216"/>
        <dbReference type="EC" id="2.7.1.130"/>
    </reaction>
</comment>
<dbReference type="AlphaFoldDB" id="U7D5L1"/>
<dbReference type="GO" id="GO:0005524">
    <property type="term" value="F:ATP binding"/>
    <property type="evidence" value="ECO:0007669"/>
    <property type="project" value="UniProtKB-UniRule"/>
</dbReference>
<dbReference type="eggNOG" id="COG1663">
    <property type="taxonomic scope" value="Bacteria"/>
</dbReference>
<comment type="similarity">
    <text evidence="13">Belongs to the LpxK family.</text>
</comment>
<keyword evidence="10 13" id="KW-0067">ATP-binding</keyword>
<dbReference type="PANTHER" id="PTHR42724">
    <property type="entry name" value="TETRAACYLDISACCHARIDE 4'-KINASE"/>
    <property type="match status" value="1"/>
</dbReference>
<evidence type="ECO:0000313" key="15">
    <source>
        <dbReference type="Proteomes" id="UP000017148"/>
    </source>
</evidence>
<keyword evidence="15" id="KW-1185">Reference proteome</keyword>
<comment type="caution">
    <text evidence="14">The sequence shown here is derived from an EMBL/GenBank/DDBJ whole genome shotgun (WGS) entry which is preliminary data.</text>
</comment>
<dbReference type="NCBIfam" id="TIGR00682">
    <property type="entry name" value="lpxK"/>
    <property type="match status" value="1"/>
</dbReference>
<dbReference type="OrthoDB" id="9789797at2"/>
<evidence type="ECO:0000256" key="13">
    <source>
        <dbReference type="HAMAP-Rule" id="MF_00409"/>
    </source>
</evidence>
<evidence type="ECO:0000256" key="6">
    <source>
        <dbReference type="ARBA" id="ARBA00022556"/>
    </source>
</evidence>
<dbReference type="Proteomes" id="UP000017148">
    <property type="component" value="Unassembled WGS sequence"/>
</dbReference>
<keyword evidence="6 13" id="KW-0441">Lipid A biosynthesis</keyword>
<reference evidence="14 15" key="1">
    <citation type="journal article" date="2013" name="Environ. Microbiol.">
        <title>Genome analysis of Chitinivibrio alkaliphilus gen. nov., sp. nov., a novel extremely haloalkaliphilic anaerobic chitinolytic bacterium from the candidate phylum Termite Group 3.</title>
        <authorList>
            <person name="Sorokin D.Y."/>
            <person name="Gumerov V.M."/>
            <person name="Rakitin A.L."/>
            <person name="Beletsky A.V."/>
            <person name="Damste J.S."/>
            <person name="Muyzer G."/>
            <person name="Mardanov A.V."/>
            <person name="Ravin N.V."/>
        </authorList>
    </citation>
    <scope>NUCLEOTIDE SEQUENCE [LARGE SCALE GENOMIC DNA]</scope>
    <source>
        <strain evidence="14 15">ACht1</strain>
    </source>
</reference>
<accession>U7D5L1</accession>
<evidence type="ECO:0000256" key="10">
    <source>
        <dbReference type="ARBA" id="ARBA00022840"/>
    </source>
</evidence>
<dbReference type="HAMAP" id="MF_00409">
    <property type="entry name" value="LpxK"/>
    <property type="match status" value="1"/>
</dbReference>
<comment type="function">
    <text evidence="1 13">Transfers the gamma-phosphate of ATP to the 4'-position of a tetraacyldisaccharide 1-phosphate intermediate (termed DS-1-P) to form tetraacyldisaccharide 1,4'-bis-phosphate (lipid IVA).</text>
</comment>
<gene>
    <name evidence="13" type="primary">lpxK</name>
    <name evidence="14" type="ORF">CALK_1876</name>
</gene>
<dbReference type="STRING" id="1313304.CALK_1876"/>
<evidence type="ECO:0000256" key="12">
    <source>
        <dbReference type="ARBA" id="ARBA00029757"/>
    </source>
</evidence>
<evidence type="ECO:0000256" key="9">
    <source>
        <dbReference type="ARBA" id="ARBA00022777"/>
    </source>
</evidence>
<protein>
    <recommendedName>
        <fullName evidence="4 13">Tetraacyldisaccharide 4'-kinase</fullName>
        <ecNumber evidence="3 13">2.7.1.130</ecNumber>
    </recommendedName>
    <alternativeName>
        <fullName evidence="12 13">Lipid A 4'-kinase</fullName>
    </alternativeName>
</protein>
<evidence type="ECO:0000256" key="5">
    <source>
        <dbReference type="ARBA" id="ARBA00022516"/>
    </source>
</evidence>
<keyword evidence="7 13" id="KW-0808">Transferase</keyword>
<sequence>MKKLFHLLLSLLSILYGAAIQLRNHWYDYRGGYTTTTGPTISVGGISAGGTGKTPMVSHIISLVSRQGYTPVLVTRGYGRKENKHRIISPEESTFYAEVGDEPLMLKRRHPSLWLAVGAHRSKNLRAMEEKKLHRPVYIMDDGFQHRQVARHLDIVTLPPNIRTDKLIPAGKMREPLHNISRATHCVCMNNEKRTRSCTPTQFLPTQKTPPQILSATITAHHWVHTRDGRKKTYIPGTVDLFSGIARPQRFKKSSLNKSGKIGKHIIFSDHHTYRKCDYKRINSLSAENIGTTEKDFIRLDLKKLDFRKNFWYLYTQVDTRELLSLDKAIIELCEETHE</sequence>
<evidence type="ECO:0000256" key="8">
    <source>
        <dbReference type="ARBA" id="ARBA00022741"/>
    </source>
</evidence>
<dbReference type="SUPFAM" id="SSF52540">
    <property type="entry name" value="P-loop containing nucleoside triphosphate hydrolases"/>
    <property type="match status" value="1"/>
</dbReference>
<dbReference type="EC" id="2.7.1.130" evidence="3 13"/>
<comment type="pathway">
    <text evidence="2 13">Glycolipid biosynthesis; lipid IV(A) biosynthesis; lipid IV(A) from (3R)-3-hydroxytetradecanoyl-[acyl-carrier-protein] and UDP-N-acetyl-alpha-D-glucosamine: step 6/6.</text>
</comment>
<evidence type="ECO:0000256" key="7">
    <source>
        <dbReference type="ARBA" id="ARBA00022679"/>
    </source>
</evidence>
<dbReference type="EMBL" id="ASJR01000016">
    <property type="protein sequence ID" value="ERP31258.1"/>
    <property type="molecule type" value="Genomic_DNA"/>
</dbReference>
<keyword evidence="5 13" id="KW-0444">Lipid biosynthesis</keyword>
<evidence type="ECO:0000313" key="14">
    <source>
        <dbReference type="EMBL" id="ERP31258.1"/>
    </source>
</evidence>
<dbReference type="InterPro" id="IPR027417">
    <property type="entry name" value="P-loop_NTPase"/>
</dbReference>
<evidence type="ECO:0000256" key="11">
    <source>
        <dbReference type="ARBA" id="ARBA00023098"/>
    </source>
</evidence>
<organism evidence="14 15">
    <name type="scientific">Chitinivibrio alkaliphilus ACht1</name>
    <dbReference type="NCBI Taxonomy" id="1313304"/>
    <lineage>
        <taxon>Bacteria</taxon>
        <taxon>Pseudomonadati</taxon>
        <taxon>Fibrobacterota</taxon>
        <taxon>Chitinivibrionia</taxon>
        <taxon>Chitinivibrionales</taxon>
        <taxon>Chitinivibrionaceae</taxon>
        <taxon>Chitinivibrio</taxon>
    </lineage>
</organism>
<dbReference type="InterPro" id="IPR003758">
    <property type="entry name" value="LpxK"/>
</dbReference>
<dbReference type="RefSeq" id="WP_022637305.1">
    <property type="nucleotide sequence ID" value="NZ_ASJR01000016.1"/>
</dbReference>
<name>U7D5L1_9BACT</name>
<dbReference type="PANTHER" id="PTHR42724:SF1">
    <property type="entry name" value="TETRAACYLDISACCHARIDE 4'-KINASE, MITOCHONDRIAL-RELATED"/>
    <property type="match status" value="1"/>
</dbReference>
<keyword evidence="11 13" id="KW-0443">Lipid metabolism</keyword>
<keyword evidence="8 13" id="KW-0547">Nucleotide-binding</keyword>